<evidence type="ECO:0000313" key="2">
    <source>
        <dbReference type="EMBL" id="MBM6875759.1"/>
    </source>
</evidence>
<dbReference type="InterPro" id="IPR054252">
    <property type="entry name" value="Pam3_gp18"/>
</dbReference>
<keyword evidence="3" id="KW-1185">Reference proteome</keyword>
<reference evidence="2 3" key="1">
    <citation type="journal article" date="2021" name="Sci. Rep.">
        <title>The distribution of antibiotic resistance genes in chicken gut microbiota commensals.</title>
        <authorList>
            <person name="Juricova H."/>
            <person name="Matiasovicova J."/>
            <person name="Kubasova T."/>
            <person name="Cejkova D."/>
            <person name="Rychlik I."/>
        </authorList>
    </citation>
    <scope>NUCLEOTIDE SEQUENCE [LARGE SCALE GENOMIC DNA]</scope>
    <source>
        <strain evidence="2 3">An425</strain>
    </source>
</reference>
<accession>A0ABS2G2V0</accession>
<dbReference type="RefSeq" id="WP_204716487.1">
    <property type="nucleotide sequence ID" value="NZ_JACJLT010000095.1"/>
</dbReference>
<dbReference type="EMBL" id="JACJLT010000095">
    <property type="protein sequence ID" value="MBM6875759.1"/>
    <property type="molecule type" value="Genomic_DNA"/>
</dbReference>
<evidence type="ECO:0000259" key="1">
    <source>
        <dbReference type="Pfam" id="PF22479"/>
    </source>
</evidence>
<comment type="caution">
    <text evidence="2">The sequence shown here is derived from an EMBL/GenBank/DDBJ whole genome shotgun (WGS) entry which is preliminary data.</text>
</comment>
<organism evidence="2 3">
    <name type="scientific">Fusobacterium mortiferum</name>
    <dbReference type="NCBI Taxonomy" id="850"/>
    <lineage>
        <taxon>Bacteria</taxon>
        <taxon>Fusobacteriati</taxon>
        <taxon>Fusobacteriota</taxon>
        <taxon>Fusobacteriia</taxon>
        <taxon>Fusobacteriales</taxon>
        <taxon>Fusobacteriaceae</taxon>
        <taxon>Fusobacterium</taxon>
    </lineage>
</organism>
<sequence length="116" mass="14050">MRFQKKEIERIVKIFKEDIPYSFELKGFTFTLKYNDYNDGFYILCKTKEGEILGAGDERLVLDFPVFWQFCEDYEGNRDSKYPSFNLVPRSIDMKDYEVNWENLNEFVFLAYEEVE</sequence>
<dbReference type="Proteomes" id="UP000728968">
    <property type="component" value="Unassembled WGS sequence"/>
</dbReference>
<feature type="domain" description="Cyanophage baseplate Pam3 plug gp18" evidence="1">
    <location>
        <begin position="17"/>
        <end position="113"/>
    </location>
</feature>
<proteinExistence type="predicted"/>
<evidence type="ECO:0000313" key="3">
    <source>
        <dbReference type="Proteomes" id="UP000728968"/>
    </source>
</evidence>
<dbReference type="Pfam" id="PF22479">
    <property type="entry name" value="Pam3_gp18"/>
    <property type="match status" value="1"/>
</dbReference>
<gene>
    <name evidence="2" type="ORF">H6A04_08875</name>
</gene>
<name>A0ABS2G2V0_FUSMR</name>
<protein>
    <recommendedName>
        <fullName evidence="1">Cyanophage baseplate Pam3 plug gp18 domain-containing protein</fullName>
    </recommendedName>
</protein>